<accession>A0A1H5KXT9</accession>
<reference evidence="2 3" key="1">
    <citation type="submission" date="2016-10" db="EMBL/GenBank/DDBJ databases">
        <authorList>
            <person name="de Groot N.N."/>
        </authorList>
    </citation>
    <scope>NUCLEOTIDE SEQUENCE [LARGE SCALE GENOMIC DNA]</scope>
    <source>
        <strain evidence="2 3">DSM 23553</strain>
    </source>
</reference>
<evidence type="ECO:0000313" key="2">
    <source>
        <dbReference type="EMBL" id="SEE69645.1"/>
    </source>
</evidence>
<dbReference type="InterPro" id="IPR036761">
    <property type="entry name" value="TTHA0802/YceI-like_sf"/>
</dbReference>
<dbReference type="PANTHER" id="PTHR34406:SF1">
    <property type="entry name" value="PROTEIN YCEI"/>
    <property type="match status" value="1"/>
</dbReference>
<evidence type="ECO:0000259" key="1">
    <source>
        <dbReference type="SMART" id="SM00867"/>
    </source>
</evidence>
<organism evidence="2 3">
    <name type="scientific">Salinimicrobium catena</name>
    <dbReference type="NCBI Taxonomy" id="390640"/>
    <lineage>
        <taxon>Bacteria</taxon>
        <taxon>Pseudomonadati</taxon>
        <taxon>Bacteroidota</taxon>
        <taxon>Flavobacteriia</taxon>
        <taxon>Flavobacteriales</taxon>
        <taxon>Flavobacteriaceae</taxon>
        <taxon>Salinimicrobium</taxon>
    </lineage>
</organism>
<keyword evidence="3" id="KW-1185">Reference proteome</keyword>
<dbReference type="Gene3D" id="2.40.128.110">
    <property type="entry name" value="Lipid/polyisoprenoid-binding, YceI-like"/>
    <property type="match status" value="1"/>
</dbReference>
<dbReference type="SMART" id="SM00867">
    <property type="entry name" value="YceI"/>
    <property type="match status" value="1"/>
</dbReference>
<dbReference type="PANTHER" id="PTHR34406">
    <property type="entry name" value="PROTEIN YCEI"/>
    <property type="match status" value="1"/>
</dbReference>
<dbReference type="EMBL" id="FNUG01000002">
    <property type="protein sequence ID" value="SEE69645.1"/>
    <property type="molecule type" value="Genomic_DNA"/>
</dbReference>
<dbReference type="Pfam" id="PF04264">
    <property type="entry name" value="YceI"/>
    <property type="match status" value="1"/>
</dbReference>
<dbReference type="InterPro" id="IPR007372">
    <property type="entry name" value="Lipid/polyisoprenoid-bd_YceI"/>
</dbReference>
<gene>
    <name evidence="2" type="ORF">SAMN04488034_10250</name>
</gene>
<dbReference type="RefSeq" id="WP_093112402.1">
    <property type="nucleotide sequence ID" value="NZ_FNGG01000002.1"/>
</dbReference>
<dbReference type="OrthoDB" id="951410at2"/>
<name>A0A1H5KXT9_9FLAO</name>
<dbReference type="Proteomes" id="UP000199448">
    <property type="component" value="Unassembled WGS sequence"/>
</dbReference>
<evidence type="ECO:0000313" key="3">
    <source>
        <dbReference type="Proteomes" id="UP000199448"/>
    </source>
</evidence>
<protein>
    <submittedName>
        <fullName evidence="2">Polyisoprenoid-binding protein YceI</fullName>
    </submittedName>
</protein>
<feature type="domain" description="Lipid/polyisoprenoid-binding YceI-like" evidence="1">
    <location>
        <begin position="24"/>
        <end position="185"/>
    </location>
</feature>
<dbReference type="AlphaFoldDB" id="A0A1H5KXT9"/>
<proteinExistence type="predicted"/>
<dbReference type="SUPFAM" id="SSF101874">
    <property type="entry name" value="YceI-like"/>
    <property type="match status" value="1"/>
</dbReference>
<dbReference type="STRING" id="390640.SAMN04488034_10250"/>
<sequence length="190" mass="20980">MKNRLMSAAAPVLIFTTLSFTTIKKQVDVEASTIEWTGKKITGATHTGNIQLKEGFLNLTEEGQLAGGEFVMDMNTIVVTDLTGEYKTKLENHLNDDDFFGVNKFSTSKLVITEVKPLEGDEYEVTGDLTIKGKTEPVTFNMQVEEGTATAKVVIDRTKYGIRYGSGSFFSNLGDNTINNNFVLDVNLKF</sequence>